<dbReference type="Proteomes" id="UP000234335">
    <property type="component" value="Unassembled WGS sequence"/>
</dbReference>
<dbReference type="RefSeq" id="WP_101540898.1">
    <property type="nucleotide sequence ID" value="NZ_CALTZC010000009.1"/>
</dbReference>
<evidence type="ECO:0000313" key="2">
    <source>
        <dbReference type="Proteomes" id="UP000234335"/>
    </source>
</evidence>
<proteinExistence type="predicted"/>
<accession>A0A2I1M4U6</accession>
<organism evidence="1 2">
    <name type="scientific">Anaerococcus octavius</name>
    <dbReference type="NCBI Taxonomy" id="54007"/>
    <lineage>
        <taxon>Bacteria</taxon>
        <taxon>Bacillati</taxon>
        <taxon>Bacillota</taxon>
        <taxon>Tissierellia</taxon>
        <taxon>Tissierellales</taxon>
        <taxon>Peptoniphilaceae</taxon>
        <taxon>Anaerococcus</taxon>
    </lineage>
</organism>
<comment type="caution">
    <text evidence="1">The sequence shown here is derived from an EMBL/GenBank/DDBJ whole genome shotgun (WGS) entry which is preliminary data.</text>
</comment>
<evidence type="ECO:0000313" key="1">
    <source>
        <dbReference type="EMBL" id="PKZ15155.1"/>
    </source>
</evidence>
<keyword evidence="2" id="KW-1185">Reference proteome</keyword>
<reference evidence="1 2" key="1">
    <citation type="submission" date="2017-12" db="EMBL/GenBank/DDBJ databases">
        <title>Phylogenetic diversity of female urinary microbiome.</title>
        <authorList>
            <person name="Thomas-White K."/>
            <person name="Wolfe A.J."/>
        </authorList>
    </citation>
    <scope>NUCLEOTIDE SEQUENCE [LARGE SCALE GENOMIC DNA]</scope>
    <source>
        <strain evidence="1 2">UMB0119</strain>
    </source>
</reference>
<dbReference type="EMBL" id="PKGS01000009">
    <property type="protein sequence ID" value="PKZ15155.1"/>
    <property type="molecule type" value="Genomic_DNA"/>
</dbReference>
<sequence>MKLKHNEIIINEKITLNENQNTRTVTMLNLKNGKTDKLIYYKKDNKMYSSITNKYIDLDSANLDYESNNIYAITTYFKKSANKT</sequence>
<protein>
    <submittedName>
        <fullName evidence="1">Uncharacterized protein</fullName>
    </submittedName>
</protein>
<gene>
    <name evidence="1" type="ORF">CYJ34_08735</name>
</gene>
<dbReference type="AlphaFoldDB" id="A0A2I1M4U6"/>
<name>A0A2I1M4U6_9FIRM</name>